<reference evidence="2 3" key="1">
    <citation type="submission" date="2018-05" db="EMBL/GenBank/DDBJ databases">
        <title>Genomic Encyclopedia of Type Strains, Phase IV (KMG-IV): sequencing the most valuable type-strain genomes for metagenomic binning, comparative biology and taxonomic classification.</title>
        <authorList>
            <person name="Goeker M."/>
        </authorList>
    </citation>
    <scope>NUCLEOTIDE SEQUENCE [LARGE SCALE GENOMIC DNA]</scope>
    <source>
        <strain evidence="2 3">DSM 28579</strain>
    </source>
</reference>
<evidence type="ECO:0000313" key="3">
    <source>
        <dbReference type="Proteomes" id="UP000251835"/>
    </source>
</evidence>
<evidence type="ECO:0000313" key="2">
    <source>
        <dbReference type="EMBL" id="PVX52038.1"/>
    </source>
</evidence>
<keyword evidence="3" id="KW-1185">Reference proteome</keyword>
<dbReference type="EMBL" id="QENZ01000003">
    <property type="protein sequence ID" value="PVX52038.1"/>
    <property type="molecule type" value="Genomic_DNA"/>
</dbReference>
<dbReference type="InterPro" id="IPR011051">
    <property type="entry name" value="RmlC_Cupin_sf"/>
</dbReference>
<organism evidence="2 3">
    <name type="scientific">Balneicella halophila</name>
    <dbReference type="NCBI Taxonomy" id="1537566"/>
    <lineage>
        <taxon>Bacteria</taxon>
        <taxon>Pseudomonadati</taxon>
        <taxon>Bacteroidota</taxon>
        <taxon>Bacteroidia</taxon>
        <taxon>Bacteroidales</taxon>
        <taxon>Balneicellaceae</taxon>
        <taxon>Balneicella</taxon>
    </lineage>
</organism>
<dbReference type="AlphaFoldDB" id="A0A7L4UQI2"/>
<protein>
    <recommendedName>
        <fullName evidence="1">Cupin type-2 domain-containing protein</fullName>
    </recommendedName>
</protein>
<evidence type="ECO:0000259" key="1">
    <source>
        <dbReference type="Pfam" id="PF07883"/>
    </source>
</evidence>
<dbReference type="Pfam" id="PF07883">
    <property type="entry name" value="Cupin_2"/>
    <property type="match status" value="1"/>
</dbReference>
<proteinExistence type="predicted"/>
<comment type="caution">
    <text evidence="2">The sequence shown here is derived from an EMBL/GenBank/DDBJ whole genome shotgun (WGS) entry which is preliminary data.</text>
</comment>
<dbReference type="Proteomes" id="UP000251835">
    <property type="component" value="Unassembled WGS sequence"/>
</dbReference>
<dbReference type="Gene3D" id="2.60.120.10">
    <property type="entry name" value="Jelly Rolls"/>
    <property type="match status" value="1"/>
</dbReference>
<dbReference type="CDD" id="cd02230">
    <property type="entry name" value="cupin_HP0902-like"/>
    <property type="match status" value="1"/>
</dbReference>
<accession>A0A7L4UQI2</accession>
<dbReference type="OrthoDB" id="997205at2"/>
<dbReference type="InterPro" id="IPR014710">
    <property type="entry name" value="RmlC-like_jellyroll"/>
</dbReference>
<sequence>MKTAKIIENLTYGDKPAISVLFETENTKEVRILMREGQEMKEHKTSYPITVEIFEGEIDFGVNGEQYIINRGDILSLEGGVPHNLKALKDSIVRLSLSKSDQVNRVIKVAKQ</sequence>
<dbReference type="InterPro" id="IPR013096">
    <property type="entry name" value="Cupin_2"/>
</dbReference>
<gene>
    <name evidence="2" type="ORF">C7377_0333</name>
</gene>
<name>A0A7L4UQI2_BALHA</name>
<dbReference type="SUPFAM" id="SSF51182">
    <property type="entry name" value="RmlC-like cupins"/>
    <property type="match status" value="1"/>
</dbReference>
<feature type="domain" description="Cupin type-2" evidence="1">
    <location>
        <begin position="34"/>
        <end position="95"/>
    </location>
</feature>
<dbReference type="RefSeq" id="WP_116495599.1">
    <property type="nucleotide sequence ID" value="NZ_QENZ01000003.1"/>
</dbReference>